<dbReference type="SUPFAM" id="SSF81665">
    <property type="entry name" value="Calcium ATPase, transmembrane domain M"/>
    <property type="match status" value="1"/>
</dbReference>
<evidence type="ECO:0000259" key="8">
    <source>
        <dbReference type="Pfam" id="PF01814"/>
    </source>
</evidence>
<evidence type="ECO:0000256" key="2">
    <source>
        <dbReference type="ARBA" id="ARBA00006024"/>
    </source>
</evidence>
<dbReference type="PANTHER" id="PTHR48085:SF5">
    <property type="entry name" value="CADMIUM_ZINC-TRANSPORTING ATPASE HMA4-RELATED"/>
    <property type="match status" value="1"/>
</dbReference>
<keyword evidence="4 6" id="KW-1133">Transmembrane helix</keyword>
<dbReference type="SUPFAM" id="SSF56784">
    <property type="entry name" value="HAD-like"/>
    <property type="match status" value="1"/>
</dbReference>
<evidence type="ECO:0000256" key="4">
    <source>
        <dbReference type="ARBA" id="ARBA00022989"/>
    </source>
</evidence>
<reference evidence="9 10" key="1">
    <citation type="submission" date="2020-08" db="EMBL/GenBank/DDBJ databases">
        <title>Sequencing the genomes of 1000 actinobacteria strains.</title>
        <authorList>
            <person name="Klenk H.-P."/>
        </authorList>
    </citation>
    <scope>NUCLEOTIDE SEQUENCE [LARGE SCALE GENOMIC DNA]</scope>
    <source>
        <strain evidence="9 10">DSM 45584</strain>
    </source>
</reference>
<dbReference type="InterPro" id="IPR023299">
    <property type="entry name" value="ATPase_P-typ_cyto_dom_N"/>
</dbReference>
<dbReference type="AlphaFoldDB" id="A0A840Q7T1"/>
<evidence type="ECO:0000256" key="1">
    <source>
        <dbReference type="ARBA" id="ARBA00004651"/>
    </source>
</evidence>
<dbReference type="InterPro" id="IPR012312">
    <property type="entry name" value="Hemerythrin-like"/>
</dbReference>
<dbReference type="NCBIfam" id="TIGR01525">
    <property type="entry name" value="ATPase-IB_hvy"/>
    <property type="match status" value="1"/>
</dbReference>
<dbReference type="InterPro" id="IPR023214">
    <property type="entry name" value="HAD_sf"/>
</dbReference>
<keyword evidence="6" id="KW-0547">Nucleotide-binding</keyword>
<evidence type="ECO:0000256" key="3">
    <source>
        <dbReference type="ARBA" id="ARBA00022692"/>
    </source>
</evidence>
<comment type="subcellular location">
    <subcellularLocation>
        <location evidence="1">Cell membrane</location>
        <topology evidence="1">Multi-pass membrane protein</topology>
    </subcellularLocation>
</comment>
<dbReference type="Proteomes" id="UP000584374">
    <property type="component" value="Unassembled WGS sequence"/>
</dbReference>
<dbReference type="Pfam" id="PF00702">
    <property type="entry name" value="Hydrolase"/>
    <property type="match status" value="1"/>
</dbReference>
<gene>
    <name evidence="9" type="ORF">BJ970_003531</name>
</gene>
<dbReference type="Gene3D" id="3.40.1110.10">
    <property type="entry name" value="Calcium-transporting ATPase, cytoplasmic domain N"/>
    <property type="match status" value="1"/>
</dbReference>
<evidence type="ECO:0000259" key="7">
    <source>
        <dbReference type="Pfam" id="PF00122"/>
    </source>
</evidence>
<dbReference type="GO" id="GO:0019829">
    <property type="term" value="F:ATPase-coupled monoatomic cation transmembrane transporter activity"/>
    <property type="evidence" value="ECO:0007669"/>
    <property type="project" value="InterPro"/>
</dbReference>
<organism evidence="9 10">
    <name type="scientific">Saccharopolyspora phatthalungensis</name>
    <dbReference type="NCBI Taxonomy" id="664693"/>
    <lineage>
        <taxon>Bacteria</taxon>
        <taxon>Bacillati</taxon>
        <taxon>Actinomycetota</taxon>
        <taxon>Actinomycetes</taxon>
        <taxon>Pseudonocardiales</taxon>
        <taxon>Pseudonocardiaceae</taxon>
        <taxon>Saccharopolyspora</taxon>
    </lineage>
</organism>
<dbReference type="GO" id="GO:0016887">
    <property type="term" value="F:ATP hydrolysis activity"/>
    <property type="evidence" value="ECO:0007669"/>
    <property type="project" value="InterPro"/>
</dbReference>
<dbReference type="GO" id="GO:0005524">
    <property type="term" value="F:ATP binding"/>
    <property type="evidence" value="ECO:0007669"/>
    <property type="project" value="UniProtKB-UniRule"/>
</dbReference>
<accession>A0A840Q7T1</accession>
<dbReference type="InterPro" id="IPR036412">
    <property type="entry name" value="HAD-like_sf"/>
</dbReference>
<dbReference type="PRINTS" id="PR00119">
    <property type="entry name" value="CATATPASE"/>
</dbReference>
<name>A0A840Q7T1_9PSEU</name>
<dbReference type="PROSITE" id="PS00154">
    <property type="entry name" value="ATPASE_E1_E2"/>
    <property type="match status" value="1"/>
</dbReference>
<feature type="transmembrane region" description="Helical" evidence="6">
    <location>
        <begin position="20"/>
        <end position="43"/>
    </location>
</feature>
<dbReference type="InterPro" id="IPR027256">
    <property type="entry name" value="P-typ_ATPase_IB"/>
</dbReference>
<dbReference type="Gene3D" id="3.40.50.1000">
    <property type="entry name" value="HAD superfamily/HAD-like"/>
    <property type="match status" value="1"/>
</dbReference>
<dbReference type="Gene3D" id="1.20.120.520">
    <property type="entry name" value="nmb1532 protein domain like"/>
    <property type="match status" value="1"/>
</dbReference>
<dbReference type="InterPro" id="IPR001757">
    <property type="entry name" value="P_typ_ATPase"/>
</dbReference>
<feature type="transmembrane region" description="Helical" evidence="6">
    <location>
        <begin position="245"/>
        <end position="263"/>
    </location>
</feature>
<feature type="domain" description="Hemerythrin-like" evidence="8">
    <location>
        <begin position="637"/>
        <end position="775"/>
    </location>
</feature>
<keyword evidence="5 6" id="KW-0472">Membrane</keyword>
<keyword evidence="6" id="KW-0479">Metal-binding</keyword>
<dbReference type="Pfam" id="PF00122">
    <property type="entry name" value="E1-E2_ATPase"/>
    <property type="match status" value="1"/>
</dbReference>
<proteinExistence type="inferred from homology"/>
<evidence type="ECO:0000256" key="6">
    <source>
        <dbReference type="RuleBase" id="RU362081"/>
    </source>
</evidence>
<evidence type="ECO:0000313" key="10">
    <source>
        <dbReference type="Proteomes" id="UP000584374"/>
    </source>
</evidence>
<keyword evidence="10" id="KW-1185">Reference proteome</keyword>
<evidence type="ECO:0000256" key="5">
    <source>
        <dbReference type="ARBA" id="ARBA00023136"/>
    </source>
</evidence>
<dbReference type="InterPro" id="IPR023298">
    <property type="entry name" value="ATPase_P-typ_TM_dom_sf"/>
</dbReference>
<dbReference type="PANTHER" id="PTHR48085">
    <property type="entry name" value="CADMIUM/ZINC-TRANSPORTING ATPASE HMA2-RELATED"/>
    <property type="match status" value="1"/>
</dbReference>
<dbReference type="SUPFAM" id="SSF81653">
    <property type="entry name" value="Calcium ATPase, transduction domain A"/>
    <property type="match status" value="1"/>
</dbReference>
<evidence type="ECO:0000313" key="9">
    <source>
        <dbReference type="EMBL" id="MBB5155997.1"/>
    </source>
</evidence>
<dbReference type="InterPro" id="IPR051014">
    <property type="entry name" value="Cation_Transport_ATPase_IB"/>
</dbReference>
<keyword evidence="6" id="KW-1003">Cell membrane</keyword>
<comment type="caution">
    <text evidence="9">The sequence shown here is derived from an EMBL/GenBank/DDBJ whole genome shotgun (WGS) entry which is preliminary data.</text>
</comment>
<dbReference type="Gene3D" id="2.70.150.10">
    <property type="entry name" value="Calcium-transporting ATPase, cytoplasmic transduction domain A"/>
    <property type="match status" value="1"/>
</dbReference>
<dbReference type="GO" id="GO:0005886">
    <property type="term" value="C:plasma membrane"/>
    <property type="evidence" value="ECO:0007669"/>
    <property type="project" value="UniProtKB-SubCell"/>
</dbReference>
<feature type="transmembrane region" description="Helical" evidence="6">
    <location>
        <begin position="572"/>
        <end position="596"/>
    </location>
</feature>
<keyword evidence="6" id="KW-0067">ATP-binding</keyword>
<dbReference type="InterPro" id="IPR018303">
    <property type="entry name" value="ATPase_P-typ_P_site"/>
</dbReference>
<dbReference type="InterPro" id="IPR008250">
    <property type="entry name" value="ATPase_P-typ_transduc_dom_A_sf"/>
</dbReference>
<dbReference type="Pfam" id="PF01814">
    <property type="entry name" value="Hemerythrin"/>
    <property type="match status" value="1"/>
</dbReference>
<dbReference type="RefSeq" id="WP_184727223.1">
    <property type="nucleotide sequence ID" value="NZ_JACHIW010000001.1"/>
</dbReference>
<dbReference type="NCBIfam" id="TIGR01494">
    <property type="entry name" value="ATPase_P-type"/>
    <property type="match status" value="1"/>
</dbReference>
<feature type="domain" description="P-type ATPase A" evidence="7">
    <location>
        <begin position="129"/>
        <end position="228"/>
    </location>
</feature>
<dbReference type="InterPro" id="IPR059000">
    <property type="entry name" value="ATPase_P-type_domA"/>
</dbReference>
<dbReference type="GO" id="GO:0015086">
    <property type="term" value="F:cadmium ion transmembrane transporter activity"/>
    <property type="evidence" value="ECO:0007669"/>
    <property type="project" value="TreeGrafter"/>
</dbReference>
<feature type="transmembrane region" description="Helical" evidence="6">
    <location>
        <begin position="269"/>
        <end position="291"/>
    </location>
</feature>
<dbReference type="GO" id="GO:0046872">
    <property type="term" value="F:metal ion binding"/>
    <property type="evidence" value="ECO:0007669"/>
    <property type="project" value="UniProtKB-KW"/>
</dbReference>
<keyword evidence="3 6" id="KW-0812">Transmembrane</keyword>
<protein>
    <submittedName>
        <fullName evidence="9">Heavy metal translocating P-type ATPase</fullName>
    </submittedName>
</protein>
<feature type="transmembrane region" description="Helical" evidence="6">
    <location>
        <begin position="50"/>
        <end position="72"/>
    </location>
</feature>
<dbReference type="CDD" id="cd12108">
    <property type="entry name" value="Hr-like"/>
    <property type="match status" value="1"/>
</dbReference>
<comment type="similarity">
    <text evidence="2 6">Belongs to the cation transport ATPase (P-type) (TC 3.A.3) family. Type IB subfamily.</text>
</comment>
<dbReference type="EMBL" id="JACHIW010000001">
    <property type="protein sequence ID" value="MBB5155997.1"/>
    <property type="molecule type" value="Genomic_DNA"/>
</dbReference>
<sequence length="781" mass="82208">MSEPRSAPSWQNVARRFRPWLEPTLLAVTTGALLLGVIAWAVGAASTADAAWVVGTAVAIVPALTWMALALWRGRTGVDLIAVLSLGGTLVVHEYLAGSLIAVMLASGQALDSAAQRRASHDLRALLEHAPRFAHRYAGDALETVVVDQVRVGDLLLVNPGEVVPVDGQVASSAAVLDESVLTGESAHVERTAGEPVRSGVVNAGSAFDLRAGATAEESTYTGIVRLAREAGAERAPVVRLADRYATWFLPLALLLAGGAWLITGSPVGAVAVLVVATPCPLLLAVPVAIVSGMSRASRIGVIIRDGAALENLGHATTVIVDKTGTLTAGRPAVVDVIAAPTVDASEVLRIAASLDQASPHVLADAIVAHARKQHLALVPPRDASEQPGRGMSGIVDGRRVEVGRLALPESRPRWADVALNRAMLDATAIAWVSCEGELQGALLLRDPLRRDAPRTLRRLRNAGLHRLVMLTGDRAEPAREVATVLGLDWVHAEQTPEGKVACVRAESETATSVMVGDGVNDAPALAAATVGIAMGARGSTASSEAADIVLTTDRLDRLADAMSIARRARGIAVQSAAVGMGLSIIAMGVAAVGWLPPAAGALLQEGIDVAVIANALRALRGSRRGELTVPHSTEDLLHRFDAEQEKLRETLPLIRDTADLLSQVPGSMKALVALRRTRDFLDQRLVPHEQAEETQLYPALAAPLGGSEATATMSRMHAEIDRLSRRIGTHLTLAESCGRIGDDQIEDLLATLYGLHAVLRLHFAQEEETYFALADPDHNI</sequence>